<evidence type="ECO:0000259" key="3">
    <source>
        <dbReference type="Pfam" id="PF23788"/>
    </source>
</evidence>
<keyword evidence="5" id="KW-1185">Reference proteome</keyword>
<feature type="compositionally biased region" description="Acidic residues" evidence="1">
    <location>
        <begin position="455"/>
        <end position="464"/>
    </location>
</feature>
<dbReference type="GO" id="GO:0045893">
    <property type="term" value="P:positive regulation of DNA-templated transcription"/>
    <property type="evidence" value="ECO:0007669"/>
    <property type="project" value="TreeGrafter"/>
</dbReference>
<dbReference type="EMBL" id="JAWDGP010000260">
    <property type="protein sequence ID" value="KAK3802205.1"/>
    <property type="molecule type" value="Genomic_DNA"/>
</dbReference>
<evidence type="ECO:0000313" key="4">
    <source>
        <dbReference type="EMBL" id="KAK3802205.1"/>
    </source>
</evidence>
<dbReference type="Proteomes" id="UP001283361">
    <property type="component" value="Unassembled WGS sequence"/>
</dbReference>
<dbReference type="InterPro" id="IPR056582">
    <property type="entry name" value="EDRF1_N"/>
</dbReference>
<gene>
    <name evidence="4" type="ORF">RRG08_004495</name>
</gene>
<name>A0AAE1B9U6_9GAST</name>
<evidence type="ECO:0000259" key="2">
    <source>
        <dbReference type="Pfam" id="PF23723"/>
    </source>
</evidence>
<feature type="domain" description="EDRF1 TPR repeats region" evidence="2">
    <location>
        <begin position="853"/>
        <end position="1122"/>
    </location>
</feature>
<sequence>MCNTYILKKTKMATSSSVSDIKSTAVVKYSSVKWPLQFSTIRLNTDLNHPPTDQTGFTVYFDRSIPAACNFSKFLSVNMAHSYQDLVGQVDVISSSKSIKALLKMPFSSSPHISIMVHRLGKTLLLEDFDVVKHIIRKQAEEWSWLRNYFYEVIAKEEKGKQSKFLDGSPANRESILNNIYMNLIRHSFAASENGEACTVVAAQDDSDQVNTFRNPSSQDLKGFHHETLWKFQDISMLIDSDLPIFGGGNSRRPCISLRLRDSRSPPINILTGLDYWLDNLMSNVPEVAMCYHINGFVQKYEVMKTEDIPNLENSSFDPNEVLDIAQNIMSFIKRNAAVEGHTYWLYKSENDEMVKLYDLTDLCKDKIVSGENPFTVPVGLLCHRVARNLRTSGQRRNADSRAMFENCLRLLDDSKHCQECADAHFHLSDMWVPDKSVNDIWQEKRRISDPPSDLYDEDATESDDSSKGEEQADLPGNNGESETVKKTTGNVDSTNEKQMKNSVALKELVVRGMVKKKAWQTVQASRIAGTTDERCREALSHIRKGLNCIDKDLIREKSENDLLKQQPHSPARVIPLPYAPLNINTKDEHKENKKAAPFASGEQDPQGCSSRKAIPLPFNLKPNHSASRDTSSASSQVGTANGIKVTPTEKAKSSASSSSLPEEWIRSSTVKEESSQEKSWHFRAKFRLLRKASITYFVLAKEFFEIKKYGHTLRHLRYAMHCFEATELLDKDLFNESQNNELFVMLLYLAAQARSCLYPNFSAARHDFEELGEEEAAILHSAQAVLATPKMSWMYEWSQNLQANLLTAFDLFEKVTLLPAVLKKPKLFQATLRKDLAACVMNLGNVQMDICKEKILKSKEMLDTVKPFIIKAMDSFKSAIKLFDSLGERNAAAHNCSNIAYMHTLAAAAIHNHLPHDVILPPEEKEHLLKSIEWSEKCAKNYQGGEGMDQHRERAYQTICLQYHQMANQYFVKHADKVTDEDVVNMRDFLQKSLKYCFLDAQEPHLKKNRSIAANANLNLAKVCEAEWHRSKNFTRKKQLKQKSVEYYQKAVELYKQLNWPRYQMCTVIAWISGLLEEAERGSMAPSTKKKILRNILCLACDLKPAIDIIYSGQADNEDESPLFKTDGKTIHALLDNVNKTFTSLLKLVGSNQQMKDFYSRSLRMTLVADLKQVHPQLSDFLSDLKSGLASDLLH</sequence>
<accession>A0AAE1B9U6</accession>
<dbReference type="Pfam" id="PF23788">
    <property type="entry name" value="EDRF1_N"/>
    <property type="match status" value="2"/>
</dbReference>
<evidence type="ECO:0000256" key="1">
    <source>
        <dbReference type="SAM" id="MobiDB-lite"/>
    </source>
</evidence>
<proteinExistence type="predicted"/>
<feature type="region of interest" description="Disordered" evidence="1">
    <location>
        <begin position="590"/>
        <end position="659"/>
    </location>
</feature>
<evidence type="ECO:0008006" key="6">
    <source>
        <dbReference type="Google" id="ProtNLM"/>
    </source>
</evidence>
<protein>
    <recommendedName>
        <fullName evidence="6">Erythroid differentiation-related factor 1</fullName>
    </recommendedName>
</protein>
<dbReference type="PANTHER" id="PTHR15000:SF1">
    <property type="entry name" value="ERYTHROID DIFFERENTIATION-RELATED FACTOR 1"/>
    <property type="match status" value="1"/>
</dbReference>
<feature type="region of interest" description="Disordered" evidence="1">
    <location>
        <begin position="447"/>
        <end position="500"/>
    </location>
</feature>
<reference evidence="4" key="1">
    <citation type="journal article" date="2023" name="G3 (Bethesda)">
        <title>A reference genome for the long-term kleptoplast-retaining sea slug Elysia crispata morphotype clarki.</title>
        <authorList>
            <person name="Eastman K.E."/>
            <person name="Pendleton A.L."/>
            <person name="Shaikh M.A."/>
            <person name="Suttiyut T."/>
            <person name="Ogas R."/>
            <person name="Tomko P."/>
            <person name="Gavelis G."/>
            <person name="Widhalm J.R."/>
            <person name="Wisecaver J.H."/>
        </authorList>
    </citation>
    <scope>NUCLEOTIDE SEQUENCE</scope>
    <source>
        <strain evidence="4">ECLA1</strain>
    </source>
</reference>
<dbReference type="PANTHER" id="PTHR15000">
    <property type="entry name" value="ERYTHROID DIFFERENTIATION-RELATED FACTOR 1"/>
    <property type="match status" value="1"/>
</dbReference>
<dbReference type="InterPro" id="IPR056583">
    <property type="entry name" value="EDRF1_TPR"/>
</dbReference>
<comment type="caution">
    <text evidence="4">The sequence shown here is derived from an EMBL/GenBank/DDBJ whole genome shotgun (WGS) entry which is preliminary data.</text>
</comment>
<feature type="domain" description="EDRF1 N-terminal" evidence="3">
    <location>
        <begin position="21"/>
        <end position="164"/>
    </location>
</feature>
<feature type="compositionally biased region" description="Polar residues" evidence="1">
    <location>
        <begin position="479"/>
        <end position="494"/>
    </location>
</feature>
<evidence type="ECO:0000313" key="5">
    <source>
        <dbReference type="Proteomes" id="UP001283361"/>
    </source>
</evidence>
<organism evidence="4 5">
    <name type="scientific">Elysia crispata</name>
    <name type="common">lettuce slug</name>
    <dbReference type="NCBI Taxonomy" id="231223"/>
    <lineage>
        <taxon>Eukaryota</taxon>
        <taxon>Metazoa</taxon>
        <taxon>Spiralia</taxon>
        <taxon>Lophotrochozoa</taxon>
        <taxon>Mollusca</taxon>
        <taxon>Gastropoda</taxon>
        <taxon>Heterobranchia</taxon>
        <taxon>Euthyneura</taxon>
        <taxon>Panpulmonata</taxon>
        <taxon>Sacoglossa</taxon>
        <taxon>Placobranchoidea</taxon>
        <taxon>Plakobranchidae</taxon>
        <taxon>Elysia</taxon>
    </lineage>
</organism>
<dbReference type="AlphaFoldDB" id="A0AAE1B9U6"/>
<feature type="domain" description="EDRF1 N-terminal" evidence="3">
    <location>
        <begin position="217"/>
        <end position="467"/>
    </location>
</feature>
<dbReference type="Pfam" id="PF23723">
    <property type="entry name" value="TPR_EDRF1"/>
    <property type="match status" value="1"/>
</dbReference>